<organism evidence="1 2">
    <name type="scientific">Massilimicrobiota timonensis</name>
    <dbReference type="NCBI Taxonomy" id="1776392"/>
    <lineage>
        <taxon>Bacteria</taxon>
        <taxon>Bacillati</taxon>
        <taxon>Bacillota</taxon>
        <taxon>Erysipelotrichia</taxon>
        <taxon>Erysipelotrichales</taxon>
        <taxon>Erysipelotrichaceae</taxon>
        <taxon>Massilimicrobiota</taxon>
    </lineage>
</organism>
<evidence type="ECO:0000313" key="1">
    <source>
        <dbReference type="EMBL" id="MDM8194718.1"/>
    </source>
</evidence>
<reference evidence="2" key="1">
    <citation type="submission" date="2023-06" db="EMBL/GenBank/DDBJ databases">
        <title>Identification and characterization of horizontal gene transfer across gut microbiota members of farm animals based on homology search.</title>
        <authorList>
            <person name="Zeman M."/>
            <person name="Kubasova T."/>
            <person name="Jahodarova E."/>
            <person name="Nykrynova M."/>
            <person name="Rychlik I."/>
        </authorList>
    </citation>
    <scope>NUCLEOTIDE SEQUENCE [LARGE SCALE GENOMIC DNA]</scope>
    <source>
        <strain evidence="2">ET341</strain>
    </source>
</reference>
<sequence>MQFSLNGLSSEYVAKITVKQLLKGKFYIIPGWKIKLAKFAMKIAPTSLISHYVYQIQKQKIK</sequence>
<comment type="caution">
    <text evidence="1">The sequence shown here is derived from an EMBL/GenBank/DDBJ whole genome shotgun (WGS) entry which is preliminary data.</text>
</comment>
<dbReference type="EMBL" id="JAUDCK010000001">
    <property type="protein sequence ID" value="MDM8194718.1"/>
    <property type="molecule type" value="Genomic_DNA"/>
</dbReference>
<name>A0ABT7UEY4_9FIRM</name>
<keyword evidence="2" id="KW-1185">Reference proteome</keyword>
<proteinExistence type="predicted"/>
<dbReference type="Proteomes" id="UP001529275">
    <property type="component" value="Unassembled WGS sequence"/>
</dbReference>
<gene>
    <name evidence="1" type="ORF">QUV98_00050</name>
</gene>
<reference evidence="1 2" key="2">
    <citation type="submission" date="2023-06" db="EMBL/GenBank/DDBJ databases">
        <authorList>
            <person name="Zeman M."/>
            <person name="Kubasova T."/>
            <person name="Jahodarova E."/>
            <person name="Nykrynova M."/>
            <person name="Rychlik I."/>
        </authorList>
    </citation>
    <scope>NUCLEOTIDE SEQUENCE [LARGE SCALE GENOMIC DNA]</scope>
    <source>
        <strain evidence="1 2">ET341</strain>
    </source>
</reference>
<evidence type="ECO:0000313" key="2">
    <source>
        <dbReference type="Proteomes" id="UP001529275"/>
    </source>
</evidence>
<dbReference type="RefSeq" id="WP_289526958.1">
    <property type="nucleotide sequence ID" value="NZ_JAUDCK010000001.1"/>
</dbReference>
<accession>A0ABT7UEY4</accession>
<protein>
    <submittedName>
        <fullName evidence="1">Uncharacterized protein</fullName>
    </submittedName>
</protein>